<dbReference type="SMART" id="SM00293">
    <property type="entry name" value="PWWP"/>
    <property type="match status" value="1"/>
</dbReference>
<keyword evidence="21" id="KW-1185">Reference proteome</keyword>
<evidence type="ECO:0000256" key="5">
    <source>
        <dbReference type="ARBA" id="ARBA00022771"/>
    </source>
</evidence>
<feature type="compositionally biased region" description="Low complexity" evidence="16">
    <location>
        <begin position="498"/>
        <end position="509"/>
    </location>
</feature>
<feature type="coiled-coil region" evidence="15">
    <location>
        <begin position="540"/>
        <end position="615"/>
    </location>
</feature>
<keyword evidence="20" id="KW-0808">Transferase</keyword>
<feature type="domain" description="PWWP" evidence="18">
    <location>
        <begin position="307"/>
        <end position="359"/>
    </location>
</feature>
<dbReference type="InterPro" id="IPR000313">
    <property type="entry name" value="PWWP_dom"/>
</dbReference>
<evidence type="ECO:0000256" key="10">
    <source>
        <dbReference type="ARBA" id="ARBA00023117"/>
    </source>
</evidence>
<dbReference type="InterPro" id="IPR001965">
    <property type="entry name" value="Znf_PHD"/>
</dbReference>
<dbReference type="PRINTS" id="PR00503">
    <property type="entry name" value="BROMODOMAIN"/>
</dbReference>
<keyword evidence="8" id="KW-0007">Acetylation</keyword>
<evidence type="ECO:0000256" key="3">
    <source>
        <dbReference type="ARBA" id="ARBA00022454"/>
    </source>
</evidence>
<organism evidence="20 21">
    <name type="scientific">Dinothrombium tinctorium</name>
    <dbReference type="NCBI Taxonomy" id="1965070"/>
    <lineage>
        <taxon>Eukaryota</taxon>
        <taxon>Metazoa</taxon>
        <taxon>Ecdysozoa</taxon>
        <taxon>Arthropoda</taxon>
        <taxon>Chelicerata</taxon>
        <taxon>Arachnida</taxon>
        <taxon>Acari</taxon>
        <taxon>Acariformes</taxon>
        <taxon>Trombidiformes</taxon>
        <taxon>Prostigmata</taxon>
        <taxon>Anystina</taxon>
        <taxon>Parasitengona</taxon>
        <taxon>Trombidioidea</taxon>
        <taxon>Trombidiidae</taxon>
        <taxon>Dinothrombium</taxon>
    </lineage>
</organism>
<proteinExistence type="predicted"/>
<evidence type="ECO:0000256" key="7">
    <source>
        <dbReference type="ARBA" id="ARBA00022853"/>
    </source>
</evidence>
<dbReference type="Proteomes" id="UP000285301">
    <property type="component" value="Unassembled WGS sequence"/>
</dbReference>
<evidence type="ECO:0000259" key="19">
    <source>
        <dbReference type="PROSITE" id="PS50865"/>
    </source>
</evidence>
<dbReference type="PANTHER" id="PTHR46453">
    <property type="entry name" value="PROTEIN KINASE C-BINDING PROTEIN 1"/>
    <property type="match status" value="1"/>
</dbReference>
<keyword evidence="15" id="KW-0175">Coiled coil</keyword>
<dbReference type="PROSITE" id="PS50014">
    <property type="entry name" value="BROMODOMAIN_2"/>
    <property type="match status" value="1"/>
</dbReference>
<protein>
    <submittedName>
        <fullName evidence="20">Protein kinase C-binding protein 1-like protein</fullName>
    </submittedName>
</protein>
<evidence type="ECO:0000313" key="21">
    <source>
        <dbReference type="Proteomes" id="UP000285301"/>
    </source>
</evidence>
<feature type="domain" description="MYND-type" evidence="19">
    <location>
        <begin position="618"/>
        <end position="652"/>
    </location>
</feature>
<dbReference type="PROSITE" id="PS50865">
    <property type="entry name" value="ZF_MYND_2"/>
    <property type="match status" value="1"/>
</dbReference>
<dbReference type="Pfam" id="PF24324">
    <property type="entry name" value="MYND_ZMYND11_ZMYD8"/>
    <property type="match status" value="1"/>
</dbReference>
<evidence type="ECO:0000256" key="11">
    <source>
        <dbReference type="ARBA" id="ARBA00023163"/>
    </source>
</evidence>
<evidence type="ECO:0000256" key="15">
    <source>
        <dbReference type="SAM" id="Coils"/>
    </source>
</evidence>
<feature type="region of interest" description="Disordered" evidence="16">
    <location>
        <begin position="459"/>
        <end position="533"/>
    </location>
</feature>
<sequence length="674" mass="77199">MELNLTQTLQTNDTLLMSGSSPSSPSSPSYLDLDKQELSGGQQSTSSSATLAANAAVSSSSEEIDLLFASPPLKKLRVLHGKDGDCTAKFLNEKDIYCWVCHKEKVNISCSLCVRSFHNKCLPANSLYTGHEHHSITANGDNTNSSGHSSGGNRWVCIECTAISKAEEAKTRSEALKNVTPDEFVDLLKYALQTIKQTADVTFHHPVSEAMFPDYKLSIIHPMDFATIEKNIRAKMYGCTESLLADVKWILHNCYIFNNHNHPLTKNAQYFFKVAKNEMGEIEVCPNCFRNFYTYHDKWFIQPCQKPHALVWARLKGHPFWPAKVVRLDKAKNEVDARFFGAHERAWVPIDSCFELSEFYSWNKPGKGQKNKFEAAMSELEQHISKIKQMFPSKFKYAPPKTPFNPKRIFICIDPQEEVDDDDSDESDKLCIAEDVEPVDDNHETEKEEIESKCSITIAEDSSMISEQSNSSATHELTMSSRVKESFKPELKTSIEIKSSSPKDSSSPQPKRPKFKIGKGFPTSQVKSASKKEVKSSTLVTMQKDEQKQLRDELLALKKQFEFEKRMHQEELNEIKHNSNLVMQEMKHSFLVEKEKAIKELEEKHRKEIENTKRKQWCAYCFSESIYFCCWNTSYCSYNCQKKHWPNHMSECQQSQQQQNQQRMVPQSQLMNSN</sequence>
<dbReference type="GO" id="GO:0005634">
    <property type="term" value="C:nucleus"/>
    <property type="evidence" value="ECO:0007669"/>
    <property type="project" value="UniProtKB-SubCell"/>
</dbReference>
<dbReference type="GO" id="GO:0008270">
    <property type="term" value="F:zinc ion binding"/>
    <property type="evidence" value="ECO:0007669"/>
    <property type="project" value="UniProtKB-KW"/>
</dbReference>
<evidence type="ECO:0000256" key="14">
    <source>
        <dbReference type="PROSITE-ProRule" id="PRU00134"/>
    </source>
</evidence>
<dbReference type="GO" id="GO:0140006">
    <property type="term" value="F:histone H3 reader activity"/>
    <property type="evidence" value="ECO:0007669"/>
    <property type="project" value="UniProtKB-ARBA"/>
</dbReference>
<feature type="compositionally biased region" description="Low complexity" evidence="16">
    <location>
        <begin position="12"/>
        <end position="29"/>
    </location>
</feature>
<dbReference type="InterPro" id="IPR001487">
    <property type="entry name" value="Bromodomain"/>
</dbReference>
<dbReference type="PROSITE" id="PS00633">
    <property type="entry name" value="BROMODOMAIN_1"/>
    <property type="match status" value="1"/>
</dbReference>
<evidence type="ECO:0000256" key="8">
    <source>
        <dbReference type="ARBA" id="ARBA00022990"/>
    </source>
</evidence>
<dbReference type="PANTHER" id="PTHR46453:SF5">
    <property type="entry name" value="PROTEIN KINASE C-BINDING PROTEIN 1 ISOFORM X1"/>
    <property type="match status" value="1"/>
</dbReference>
<keyword evidence="6" id="KW-0862">Zinc</keyword>
<comment type="subcellular location">
    <subcellularLocation>
        <location evidence="2">Chromosome</location>
    </subcellularLocation>
    <subcellularLocation>
        <location evidence="1">Nucleus</location>
    </subcellularLocation>
</comment>
<dbReference type="GO" id="GO:0016301">
    <property type="term" value="F:kinase activity"/>
    <property type="evidence" value="ECO:0007669"/>
    <property type="project" value="UniProtKB-KW"/>
</dbReference>
<feature type="region of interest" description="Disordered" evidence="16">
    <location>
        <begin position="12"/>
        <end position="46"/>
    </location>
</feature>
<dbReference type="PROSITE" id="PS01360">
    <property type="entry name" value="ZF_MYND_1"/>
    <property type="match status" value="1"/>
</dbReference>
<dbReference type="CDD" id="cd20160">
    <property type="entry name" value="PWWP_PRKCBP1"/>
    <property type="match status" value="1"/>
</dbReference>
<evidence type="ECO:0000313" key="20">
    <source>
        <dbReference type="EMBL" id="RWS07781.1"/>
    </source>
</evidence>
<dbReference type="InterPro" id="IPR013083">
    <property type="entry name" value="Znf_RING/FYVE/PHD"/>
</dbReference>
<comment type="caution">
    <text evidence="20">The sequence shown here is derived from an EMBL/GenBank/DDBJ whole genome shotgun (WGS) entry which is preliminary data.</text>
</comment>
<evidence type="ECO:0000256" key="4">
    <source>
        <dbReference type="ARBA" id="ARBA00022723"/>
    </source>
</evidence>
<evidence type="ECO:0000256" key="12">
    <source>
        <dbReference type="ARBA" id="ARBA00023242"/>
    </source>
</evidence>
<keyword evidence="4" id="KW-0479">Metal-binding</keyword>
<evidence type="ECO:0000256" key="1">
    <source>
        <dbReference type="ARBA" id="ARBA00004123"/>
    </source>
</evidence>
<dbReference type="OrthoDB" id="298344at2759"/>
<keyword evidence="12" id="KW-0539">Nucleus</keyword>
<evidence type="ECO:0000256" key="13">
    <source>
        <dbReference type="PROSITE-ProRule" id="PRU00035"/>
    </source>
</evidence>
<reference evidence="20 21" key="1">
    <citation type="journal article" date="2018" name="Gigascience">
        <title>Genomes of trombidid mites reveal novel predicted allergens and laterally-transferred genes associated with secondary metabolism.</title>
        <authorList>
            <person name="Dong X."/>
            <person name="Chaisiri K."/>
            <person name="Xia D."/>
            <person name="Armstrong S.D."/>
            <person name="Fang Y."/>
            <person name="Donnelly M.J."/>
            <person name="Kadowaki T."/>
            <person name="McGarry J.W."/>
            <person name="Darby A.C."/>
            <person name="Makepeace B.L."/>
        </authorList>
    </citation>
    <scope>NUCLEOTIDE SEQUENCE [LARGE SCALE GENOMIC DNA]</scope>
    <source>
        <strain evidence="20">UoL-WK</strain>
    </source>
</reference>
<dbReference type="InterPro" id="IPR036427">
    <property type="entry name" value="Bromodomain-like_sf"/>
</dbReference>
<dbReference type="PROSITE" id="PS01359">
    <property type="entry name" value="ZF_PHD_1"/>
    <property type="match status" value="1"/>
</dbReference>
<dbReference type="EMBL" id="NCKU01003305">
    <property type="protein sequence ID" value="RWS07781.1"/>
    <property type="molecule type" value="Genomic_DNA"/>
</dbReference>
<dbReference type="GO" id="GO:0005694">
    <property type="term" value="C:chromosome"/>
    <property type="evidence" value="ECO:0007669"/>
    <property type="project" value="UniProtKB-SubCell"/>
</dbReference>
<dbReference type="Gene3D" id="1.20.920.10">
    <property type="entry name" value="Bromodomain-like"/>
    <property type="match status" value="1"/>
</dbReference>
<dbReference type="STRING" id="1965070.A0A443QXQ8"/>
<dbReference type="InterPro" id="IPR019786">
    <property type="entry name" value="Zinc_finger_PHD-type_CS"/>
</dbReference>
<dbReference type="Pfam" id="PF00439">
    <property type="entry name" value="Bromodomain"/>
    <property type="match status" value="1"/>
</dbReference>
<dbReference type="Gene3D" id="6.10.140.2220">
    <property type="match status" value="1"/>
</dbReference>
<dbReference type="InterPro" id="IPR056987">
    <property type="entry name" value="ZMYND8_CC"/>
</dbReference>
<dbReference type="GO" id="GO:0005737">
    <property type="term" value="C:cytoplasm"/>
    <property type="evidence" value="ECO:0007669"/>
    <property type="project" value="TreeGrafter"/>
</dbReference>
<dbReference type="AlphaFoldDB" id="A0A443QXQ8"/>
<dbReference type="SUPFAM" id="SSF144232">
    <property type="entry name" value="HIT/MYND zinc finger-like"/>
    <property type="match status" value="1"/>
</dbReference>
<evidence type="ECO:0000259" key="18">
    <source>
        <dbReference type="PROSITE" id="PS50812"/>
    </source>
</evidence>
<dbReference type="InterPro" id="IPR002893">
    <property type="entry name" value="Znf_MYND"/>
</dbReference>
<dbReference type="Pfam" id="PF23460">
    <property type="entry name" value="ZMYND8_CC"/>
    <property type="match status" value="1"/>
</dbReference>
<dbReference type="SMART" id="SM00249">
    <property type="entry name" value="PHD"/>
    <property type="match status" value="1"/>
</dbReference>
<keyword evidence="9" id="KW-0805">Transcription regulation</keyword>
<keyword evidence="10 13" id="KW-0103">Bromodomain</keyword>
<dbReference type="InterPro" id="IPR057053">
    <property type="entry name" value="MYND_ZMYND11_ZMYD8"/>
</dbReference>
<keyword evidence="3" id="KW-0158">Chromosome</keyword>
<dbReference type="Gene3D" id="3.30.40.10">
    <property type="entry name" value="Zinc/RING finger domain, C3HC4 (zinc finger)"/>
    <property type="match status" value="1"/>
</dbReference>
<dbReference type="SUPFAM" id="SSF63748">
    <property type="entry name" value="Tudor/PWWP/MBT"/>
    <property type="match status" value="1"/>
</dbReference>
<evidence type="ECO:0000256" key="9">
    <source>
        <dbReference type="ARBA" id="ARBA00023015"/>
    </source>
</evidence>
<dbReference type="Gene3D" id="2.30.30.140">
    <property type="match status" value="1"/>
</dbReference>
<evidence type="ECO:0000259" key="17">
    <source>
        <dbReference type="PROSITE" id="PS50014"/>
    </source>
</evidence>
<evidence type="ECO:0000256" key="6">
    <source>
        <dbReference type="ARBA" id="ARBA00022833"/>
    </source>
</evidence>
<dbReference type="Pfam" id="PF00855">
    <property type="entry name" value="PWWP"/>
    <property type="match status" value="1"/>
</dbReference>
<feature type="domain" description="Bromo" evidence="17">
    <location>
        <begin position="203"/>
        <end position="265"/>
    </location>
</feature>
<dbReference type="GO" id="GO:0003714">
    <property type="term" value="F:transcription corepressor activity"/>
    <property type="evidence" value="ECO:0007669"/>
    <property type="project" value="TreeGrafter"/>
</dbReference>
<gene>
    <name evidence="20" type="ORF">B4U79_15436</name>
</gene>
<feature type="compositionally biased region" description="Basic and acidic residues" evidence="16">
    <location>
        <begin position="482"/>
        <end position="495"/>
    </location>
</feature>
<dbReference type="PROSITE" id="PS50812">
    <property type="entry name" value="PWWP"/>
    <property type="match status" value="1"/>
</dbReference>
<dbReference type="FunFam" id="6.10.140.2220:FF:000002">
    <property type="entry name" value="Protein kinase C-binding protein 1 isoform C"/>
    <property type="match status" value="1"/>
</dbReference>
<keyword evidence="20" id="KW-0418">Kinase</keyword>
<keyword evidence="11" id="KW-0804">Transcription</keyword>
<dbReference type="SUPFAM" id="SSF47370">
    <property type="entry name" value="Bromodomain"/>
    <property type="match status" value="1"/>
</dbReference>
<evidence type="ECO:0000256" key="2">
    <source>
        <dbReference type="ARBA" id="ARBA00004286"/>
    </source>
</evidence>
<dbReference type="InterPro" id="IPR018359">
    <property type="entry name" value="Bromodomain_CS"/>
</dbReference>
<name>A0A443QXQ8_9ACAR</name>
<evidence type="ECO:0000256" key="16">
    <source>
        <dbReference type="SAM" id="MobiDB-lite"/>
    </source>
</evidence>
<dbReference type="SMART" id="SM00297">
    <property type="entry name" value="BROMO"/>
    <property type="match status" value="1"/>
</dbReference>
<keyword evidence="5 14" id="KW-0863">Zinc-finger</keyword>
<feature type="compositionally biased region" description="Polar residues" evidence="16">
    <location>
        <begin position="463"/>
        <end position="481"/>
    </location>
</feature>
<keyword evidence="7" id="KW-0156">Chromatin regulator</keyword>
<accession>A0A443QXQ8</accession>